<evidence type="ECO:0000313" key="5">
    <source>
        <dbReference type="Proteomes" id="UP000811609"/>
    </source>
</evidence>
<reference evidence="4" key="1">
    <citation type="submission" date="2020-12" db="EMBL/GenBank/DDBJ databases">
        <title>WGS assembly of Carya illinoinensis cv. Pawnee.</title>
        <authorList>
            <person name="Platts A."/>
            <person name="Shu S."/>
            <person name="Wright S."/>
            <person name="Barry K."/>
            <person name="Edger P."/>
            <person name="Pires J.C."/>
            <person name="Schmutz J."/>
        </authorList>
    </citation>
    <scope>NUCLEOTIDE SEQUENCE</scope>
    <source>
        <tissue evidence="4">Leaf</tissue>
    </source>
</reference>
<accession>A0A8T1RTH0</accession>
<gene>
    <name evidence="4" type="ORF">CIPAW_01G275600</name>
</gene>
<dbReference type="InterPro" id="IPR000795">
    <property type="entry name" value="T_Tr_GTP-bd_dom"/>
</dbReference>
<sequence length="348" mass="38745">MGKDKVHINIVVIGHVDSGKSTTTGHLIYKLGGIDIRVIERFEKEATEMTSDHSSMLGTTKYYYTVIDAPGHRNFIKNMINGTSQADCAVLIIDSTTGGFAAGISKDGQTREHALLAFTLGVKQMICRCNKMFFLAVINAFYTSFGHMDATTPKHSKARYDEIVKEVSSYLKKVDKVPFVPISAFEGDNIIERFTNLDQYKGPTLLEALDMIQEPKRPSDKPLRLPLRDVYKIGGIGTVRVGRVETGIIKPGMVVTFGPTGLTTESLVLSYYREEMRTEQAKGRGACNRTEQGKIKGSWGRIRSCNSEMKRDFTLYIDDAHSRNCLVPSKRLVPPKFLCQNNSNLSQG</sequence>
<evidence type="ECO:0000313" key="4">
    <source>
        <dbReference type="EMBL" id="KAG6669915.1"/>
    </source>
</evidence>
<keyword evidence="5" id="KW-1185">Reference proteome</keyword>
<organism evidence="4 5">
    <name type="scientific">Carya illinoinensis</name>
    <name type="common">Pecan</name>
    <dbReference type="NCBI Taxonomy" id="32201"/>
    <lineage>
        <taxon>Eukaryota</taxon>
        <taxon>Viridiplantae</taxon>
        <taxon>Streptophyta</taxon>
        <taxon>Embryophyta</taxon>
        <taxon>Tracheophyta</taxon>
        <taxon>Spermatophyta</taxon>
        <taxon>Magnoliopsida</taxon>
        <taxon>eudicotyledons</taxon>
        <taxon>Gunneridae</taxon>
        <taxon>Pentapetalae</taxon>
        <taxon>rosids</taxon>
        <taxon>fabids</taxon>
        <taxon>Fagales</taxon>
        <taxon>Juglandaceae</taxon>
        <taxon>Carya</taxon>
    </lineage>
</organism>
<dbReference type="PANTHER" id="PTHR23115">
    <property type="entry name" value="TRANSLATION FACTOR"/>
    <property type="match status" value="1"/>
</dbReference>
<keyword evidence="2" id="KW-0342">GTP-binding</keyword>
<evidence type="ECO:0000256" key="1">
    <source>
        <dbReference type="ARBA" id="ARBA00022741"/>
    </source>
</evidence>
<comment type="caution">
    <text evidence="4">The sequence shown here is derived from an EMBL/GenBank/DDBJ whole genome shotgun (WGS) entry which is preliminary data.</text>
</comment>
<dbReference type="PROSITE" id="PS51722">
    <property type="entry name" value="G_TR_2"/>
    <property type="match status" value="1"/>
</dbReference>
<dbReference type="Proteomes" id="UP000811609">
    <property type="component" value="Chromosome 1"/>
</dbReference>
<keyword evidence="1" id="KW-0547">Nucleotide-binding</keyword>
<evidence type="ECO:0000259" key="3">
    <source>
        <dbReference type="PROSITE" id="PS51722"/>
    </source>
</evidence>
<dbReference type="GO" id="GO:0003924">
    <property type="term" value="F:GTPase activity"/>
    <property type="evidence" value="ECO:0007669"/>
    <property type="project" value="InterPro"/>
</dbReference>
<dbReference type="Pfam" id="PF00009">
    <property type="entry name" value="GTP_EFTU"/>
    <property type="match status" value="1"/>
</dbReference>
<protein>
    <recommendedName>
        <fullName evidence="3">Tr-type G domain-containing protein</fullName>
    </recommendedName>
</protein>
<proteinExistence type="predicted"/>
<feature type="domain" description="Tr-type G" evidence="3">
    <location>
        <begin position="5"/>
        <end position="219"/>
    </location>
</feature>
<dbReference type="EMBL" id="CM031809">
    <property type="protein sequence ID" value="KAG6669915.1"/>
    <property type="molecule type" value="Genomic_DNA"/>
</dbReference>
<evidence type="ECO:0000256" key="2">
    <source>
        <dbReference type="ARBA" id="ARBA00023134"/>
    </source>
</evidence>
<dbReference type="GO" id="GO:0005525">
    <property type="term" value="F:GTP binding"/>
    <property type="evidence" value="ECO:0007669"/>
    <property type="project" value="UniProtKB-KW"/>
</dbReference>
<name>A0A8T1RTH0_CARIL</name>
<dbReference type="InterPro" id="IPR050100">
    <property type="entry name" value="TRAFAC_GTPase_members"/>
</dbReference>
<dbReference type="AlphaFoldDB" id="A0A8T1RTH0"/>